<evidence type="ECO:0000313" key="2">
    <source>
        <dbReference type="EMBL" id="OEH93563.1"/>
    </source>
</evidence>
<feature type="transmembrane region" description="Helical" evidence="1">
    <location>
        <begin position="190"/>
        <end position="208"/>
    </location>
</feature>
<accession>A0A1E5LHK3</accession>
<protein>
    <recommendedName>
        <fullName evidence="4">DUF4184 family protein</fullName>
    </recommendedName>
</protein>
<feature type="transmembrane region" description="Helical" evidence="1">
    <location>
        <begin position="51"/>
        <end position="69"/>
    </location>
</feature>
<proteinExistence type="predicted"/>
<organism evidence="2 3">
    <name type="scientific">Bacillus solimangrovi</name>
    <dbReference type="NCBI Taxonomy" id="1305675"/>
    <lineage>
        <taxon>Bacteria</taxon>
        <taxon>Bacillati</taxon>
        <taxon>Bacillota</taxon>
        <taxon>Bacilli</taxon>
        <taxon>Bacillales</taxon>
        <taxon>Bacillaceae</taxon>
        <taxon>Bacillus</taxon>
    </lineage>
</organism>
<dbReference type="EMBL" id="MJEH01000011">
    <property type="protein sequence ID" value="OEH93563.1"/>
    <property type="molecule type" value="Genomic_DNA"/>
</dbReference>
<comment type="caution">
    <text evidence="2">The sequence shown here is derived from an EMBL/GenBank/DDBJ whole genome shotgun (WGS) entry which is preliminary data.</text>
</comment>
<keyword evidence="1" id="KW-1133">Transmembrane helix</keyword>
<feature type="transmembrane region" description="Helical" evidence="1">
    <location>
        <begin position="214"/>
        <end position="240"/>
    </location>
</feature>
<dbReference type="Proteomes" id="UP000095209">
    <property type="component" value="Unassembled WGS sequence"/>
</dbReference>
<keyword evidence="1" id="KW-0472">Membrane</keyword>
<sequence length="249" mass="28941">MPLTFAHPAAILLFPRKSKWVNFTALVFGSMAPDFEYFLRGQPYGLYGHTISGFFYFNLPFVILFAYIYHKLIHKTLMHHVPVVLQDSYIDRSTNNKMVNSIVFVYSAIIGMFTHVIWDSVTHANGFMVVKFSFLSKQITLFQFRVPVYKFLQHGGTLFGLGIIILYLFFRSKYFGQRDITKTTKQKIHFWISLIAVGGCIILTWYAIDYVPLFNYGIAVMRFFDSMIISLLIICVYHSLDDKKVKKQS</sequence>
<feature type="transmembrane region" description="Helical" evidence="1">
    <location>
        <begin position="98"/>
        <end position="118"/>
    </location>
</feature>
<dbReference type="InterPro" id="IPR025238">
    <property type="entry name" value="DUF4184"/>
</dbReference>
<dbReference type="RefSeq" id="WP_069716466.1">
    <property type="nucleotide sequence ID" value="NZ_MJEH01000011.1"/>
</dbReference>
<dbReference type="AlphaFoldDB" id="A0A1E5LHK3"/>
<keyword evidence="1" id="KW-0812">Transmembrane</keyword>
<feature type="transmembrane region" description="Helical" evidence="1">
    <location>
        <begin position="151"/>
        <end position="170"/>
    </location>
</feature>
<reference evidence="2 3" key="1">
    <citation type="submission" date="2016-08" db="EMBL/GenBank/DDBJ databases">
        <title>Genome of Bacillus solimangrovi GH2-4.</title>
        <authorList>
            <person name="Lim S."/>
            <person name="Kim B.-C."/>
        </authorList>
    </citation>
    <scope>NUCLEOTIDE SEQUENCE [LARGE SCALE GENOMIC DNA]</scope>
    <source>
        <strain evidence="2 3">GH2-4</strain>
    </source>
</reference>
<dbReference type="STRING" id="1305675.BFG57_00820"/>
<name>A0A1E5LHK3_9BACI</name>
<dbReference type="Pfam" id="PF13803">
    <property type="entry name" value="DUF4184"/>
    <property type="match status" value="1"/>
</dbReference>
<keyword evidence="3" id="KW-1185">Reference proteome</keyword>
<gene>
    <name evidence="2" type="ORF">BFG57_00820</name>
</gene>
<evidence type="ECO:0000313" key="3">
    <source>
        <dbReference type="Proteomes" id="UP000095209"/>
    </source>
</evidence>
<evidence type="ECO:0008006" key="4">
    <source>
        <dbReference type="Google" id="ProtNLM"/>
    </source>
</evidence>
<evidence type="ECO:0000256" key="1">
    <source>
        <dbReference type="SAM" id="Phobius"/>
    </source>
</evidence>